<evidence type="ECO:0000259" key="4">
    <source>
        <dbReference type="PROSITE" id="PS50966"/>
    </source>
</evidence>
<accession>A0A7S4HN59</accession>
<feature type="domain" description="RING-type" evidence="3">
    <location>
        <begin position="285"/>
        <end position="334"/>
    </location>
</feature>
<gene>
    <name evidence="5" type="ORF">VSP0166_LOCUS2572</name>
</gene>
<keyword evidence="1" id="KW-0862">Zinc</keyword>
<dbReference type="InterPro" id="IPR007527">
    <property type="entry name" value="Znf_SWIM"/>
</dbReference>
<protein>
    <recommendedName>
        <fullName evidence="6">SWIM-type domain-containing protein</fullName>
    </recommendedName>
</protein>
<dbReference type="EMBL" id="HBKP01003549">
    <property type="protein sequence ID" value="CAE2204270.1"/>
    <property type="molecule type" value="Transcribed_RNA"/>
</dbReference>
<dbReference type="PROSITE" id="PS50966">
    <property type="entry name" value="ZF_SWIM"/>
    <property type="match status" value="1"/>
</dbReference>
<evidence type="ECO:0008006" key="6">
    <source>
        <dbReference type="Google" id="ProtNLM"/>
    </source>
</evidence>
<dbReference type="Gene3D" id="3.30.40.10">
    <property type="entry name" value="Zinc/RING finger domain, C3HC4 (zinc finger)"/>
    <property type="match status" value="1"/>
</dbReference>
<dbReference type="PANTHER" id="PTHR21540:SF0">
    <property type="entry name" value="PHD FAMILY PROTEIN"/>
    <property type="match status" value="1"/>
</dbReference>
<keyword evidence="1" id="KW-0479">Metal-binding</keyword>
<organism evidence="5">
    <name type="scientific">Vannella robusta</name>
    <dbReference type="NCBI Taxonomy" id="1487602"/>
    <lineage>
        <taxon>Eukaryota</taxon>
        <taxon>Amoebozoa</taxon>
        <taxon>Discosea</taxon>
        <taxon>Flabellinia</taxon>
        <taxon>Vannellidae</taxon>
        <taxon>Vannella</taxon>
    </lineage>
</organism>
<dbReference type="InterPro" id="IPR013083">
    <property type="entry name" value="Znf_RING/FYVE/PHD"/>
</dbReference>
<evidence type="ECO:0000256" key="1">
    <source>
        <dbReference type="PROSITE-ProRule" id="PRU00175"/>
    </source>
</evidence>
<feature type="region of interest" description="Disordered" evidence="2">
    <location>
        <begin position="82"/>
        <end position="106"/>
    </location>
</feature>
<dbReference type="GO" id="GO:0061630">
    <property type="term" value="F:ubiquitin protein ligase activity"/>
    <property type="evidence" value="ECO:0007669"/>
    <property type="project" value="InterPro"/>
</dbReference>
<dbReference type="InterPro" id="IPR039903">
    <property type="entry name" value="Zswim2"/>
</dbReference>
<dbReference type="InterPro" id="IPR001841">
    <property type="entry name" value="Znf_RING"/>
</dbReference>
<proteinExistence type="predicted"/>
<reference evidence="5" key="1">
    <citation type="submission" date="2021-01" db="EMBL/GenBank/DDBJ databases">
        <authorList>
            <person name="Corre E."/>
            <person name="Pelletier E."/>
            <person name="Niang G."/>
            <person name="Scheremetjew M."/>
            <person name="Finn R."/>
            <person name="Kale V."/>
            <person name="Holt S."/>
            <person name="Cochrane G."/>
            <person name="Meng A."/>
            <person name="Brown T."/>
            <person name="Cohen L."/>
        </authorList>
    </citation>
    <scope>NUCLEOTIDE SEQUENCE</scope>
    <source>
        <strain evidence="5">DIVA3 518/3/11/1/6</strain>
    </source>
</reference>
<name>A0A7S4HN59_9EUKA</name>
<dbReference type="GO" id="GO:0008270">
    <property type="term" value="F:zinc ion binding"/>
    <property type="evidence" value="ECO:0007669"/>
    <property type="project" value="UniProtKB-KW"/>
</dbReference>
<sequence>MELPLGMFPFTFEYLQRLDANERAKYLQSLEALWSHFLENHPEKHDVKEETEDQWKQRLHKQFLNTILEFYNHRFRLPSSTVSPVFPTSDEEQDKTRSTNSRNSSLGSLLEALSDKEFEIPPETSYITTRRTRQRLIPTTPDTYTISPPLKRRKLAYTDEKRLSRYRSTPSKALMERLRNTLAGRFLLIEEVVMEDGKKVSDCLVERNYRVWDRTGKIYDVKICNLPSCNCPASSKGLNCVHILFIFAKLLRVPENEPILFQRALLTTELVHIYSNDISFDDNTCTFCFDPISTEDETPHVCTCGRKYHNECIDEVSNLEESEIAQSVLCEECRKPELYNES</sequence>
<feature type="domain" description="SWIM-type" evidence="4">
    <location>
        <begin position="219"/>
        <end position="251"/>
    </location>
</feature>
<dbReference type="AlphaFoldDB" id="A0A7S4HN59"/>
<evidence type="ECO:0000256" key="2">
    <source>
        <dbReference type="SAM" id="MobiDB-lite"/>
    </source>
</evidence>
<keyword evidence="1" id="KW-0863">Zinc-finger</keyword>
<dbReference type="SUPFAM" id="SSF57850">
    <property type="entry name" value="RING/U-box"/>
    <property type="match status" value="1"/>
</dbReference>
<dbReference type="PANTHER" id="PTHR21540">
    <property type="entry name" value="RING FINGER AND SWIM DOMAIN-CONTAINING PROTEIN 2"/>
    <property type="match status" value="1"/>
</dbReference>
<dbReference type="PROSITE" id="PS50089">
    <property type="entry name" value="ZF_RING_2"/>
    <property type="match status" value="1"/>
</dbReference>
<evidence type="ECO:0000313" key="5">
    <source>
        <dbReference type="EMBL" id="CAE2204270.1"/>
    </source>
</evidence>
<evidence type="ECO:0000259" key="3">
    <source>
        <dbReference type="PROSITE" id="PS50089"/>
    </source>
</evidence>